<protein>
    <submittedName>
        <fullName evidence="3">PEPxxWA-CTERM sorting domain-containing protein</fullName>
    </submittedName>
</protein>
<evidence type="ECO:0000313" key="3">
    <source>
        <dbReference type="EMBL" id="MCW6536596.1"/>
    </source>
</evidence>
<dbReference type="Pfam" id="PF07589">
    <property type="entry name" value="PEP-CTERM"/>
    <property type="match status" value="1"/>
</dbReference>
<comment type="caution">
    <text evidence="3">The sequence shown here is derived from an EMBL/GenBank/DDBJ whole genome shotgun (WGS) entry which is preliminary data.</text>
</comment>
<keyword evidence="1" id="KW-0812">Transmembrane</keyword>
<keyword evidence="1" id="KW-1133">Transmembrane helix</keyword>
<dbReference type="Proteomes" id="UP001165565">
    <property type="component" value="Unassembled WGS sequence"/>
</dbReference>
<proteinExistence type="predicted"/>
<gene>
    <name evidence="3" type="ORF">NEE01_17600</name>
</gene>
<dbReference type="RefSeq" id="WP_265270189.1">
    <property type="nucleotide sequence ID" value="NZ_JANFAU010000012.1"/>
</dbReference>
<dbReference type="NCBIfam" id="TIGR02595">
    <property type="entry name" value="PEP_CTERM"/>
    <property type="match status" value="1"/>
</dbReference>
<organism evidence="3 4">
    <name type="scientific">Sphingomonas lycopersici</name>
    <dbReference type="NCBI Taxonomy" id="2951807"/>
    <lineage>
        <taxon>Bacteria</taxon>
        <taxon>Pseudomonadati</taxon>
        <taxon>Pseudomonadota</taxon>
        <taxon>Alphaproteobacteria</taxon>
        <taxon>Sphingomonadales</taxon>
        <taxon>Sphingomonadaceae</taxon>
        <taxon>Sphingomonas</taxon>
    </lineage>
</organism>
<evidence type="ECO:0000313" key="4">
    <source>
        <dbReference type="Proteomes" id="UP001165565"/>
    </source>
</evidence>
<keyword evidence="1" id="KW-0472">Membrane</keyword>
<dbReference type="InterPro" id="IPR013424">
    <property type="entry name" value="Ice-binding_C"/>
</dbReference>
<feature type="transmembrane region" description="Helical" evidence="1">
    <location>
        <begin position="173"/>
        <end position="191"/>
    </location>
</feature>
<feature type="domain" description="Ice-binding protein C-terminal" evidence="2">
    <location>
        <begin position="169"/>
        <end position="193"/>
    </location>
</feature>
<keyword evidence="4" id="KW-1185">Reference proteome</keyword>
<accession>A0AA41ZCF9</accession>
<dbReference type="NCBIfam" id="NF035944">
    <property type="entry name" value="PEPxxWA-CTERM"/>
    <property type="match status" value="1"/>
</dbReference>
<dbReference type="AlphaFoldDB" id="A0AA41ZCF9"/>
<evidence type="ECO:0000259" key="2">
    <source>
        <dbReference type="Pfam" id="PF07589"/>
    </source>
</evidence>
<dbReference type="EMBL" id="JANFAV010000014">
    <property type="protein sequence ID" value="MCW6536596.1"/>
    <property type="molecule type" value="Genomic_DNA"/>
</dbReference>
<name>A0AA41ZCF9_9SPHN</name>
<evidence type="ECO:0000256" key="1">
    <source>
        <dbReference type="SAM" id="Phobius"/>
    </source>
</evidence>
<sequence length="199" mass="20451">MLAVMAPAAYAAPTIHFDGGSGTTAAGTTVFQNFDSYAPGTLLGTKTYAFDANSSLGVRPAFGSTGNFASVVGGGTYTVNFAATNILSFVLGSLDSFNKLTLLFADNSSVTYLGNQIIGGLPYISGDQHSPLSNGVVTYNANGGPLIVGATFSTRSNSFEIDNLARGGVPEPATWALMILGFGAIGGAVRYRRRATVRA</sequence>
<reference evidence="3" key="1">
    <citation type="submission" date="2022-06" db="EMBL/GenBank/DDBJ databases">
        <title>Sphingomonas sp. nov. isolated from rhizosphere soil of tomato.</title>
        <authorList>
            <person name="Dong H."/>
            <person name="Gao R."/>
        </authorList>
    </citation>
    <scope>NUCLEOTIDE SEQUENCE</scope>
    <source>
        <strain evidence="3">MMSM24</strain>
    </source>
</reference>